<keyword evidence="4" id="KW-1185">Reference proteome</keyword>
<feature type="compositionally biased region" description="Polar residues" evidence="2">
    <location>
        <begin position="284"/>
        <end position="294"/>
    </location>
</feature>
<accession>A0A6P8XIQ4</accession>
<sequence>MLSVCRLCLAKDANFVVFNRQVALRIMSCTGLDVEANDGLPQLICQDCRLRLEEFHYFRKRCHAADRRLRCAKRVECRGNDAMVTSELLVGDEEDAIHLQDVSLCTATACSESNAHWRQEAAKMIRTEIDTYKKELLGMCKQQVREEIEQQVRTEVGELLLTQARKECRLNVLDSLFYEIESFFVRKRNAVVCEQAYGSEGFISDSENADLESVATTLCEENPSNFGMDVSTVDLLSDGENAAQAATPRNIGLIKREPKTPQRPIEPVAMVEINMQNLQANMLQDQDPQSSTTVAKKRAVASKPSKSKLSFKSPATTPINKSKQKCRRHVIRSPSGRFAKLAKDDGECYRCRLRSPARLNETT</sequence>
<feature type="binding site" evidence="1">
    <location>
        <position position="5"/>
    </location>
    <ligand>
        <name>Zn(2+)</name>
        <dbReference type="ChEBI" id="CHEBI:29105"/>
    </ligand>
</feature>
<evidence type="ECO:0000313" key="4">
    <source>
        <dbReference type="Proteomes" id="UP000515160"/>
    </source>
</evidence>
<dbReference type="RefSeq" id="XP_034116386.1">
    <property type="nucleotide sequence ID" value="XM_034260495.2"/>
</dbReference>
<evidence type="ECO:0000313" key="5">
    <source>
        <dbReference type="RefSeq" id="XP_034116386.1"/>
    </source>
</evidence>
<feature type="binding site" evidence="1">
    <location>
        <position position="48"/>
    </location>
    <ligand>
        <name>Zn(2+)</name>
        <dbReference type="ChEBI" id="CHEBI:29105"/>
    </ligand>
</feature>
<feature type="domain" description="ZAD" evidence="3">
    <location>
        <begin position="3"/>
        <end position="72"/>
    </location>
</feature>
<dbReference type="SMART" id="SM00868">
    <property type="entry name" value="zf-AD"/>
    <property type="match status" value="1"/>
</dbReference>
<dbReference type="GO" id="GO:0005634">
    <property type="term" value="C:nucleus"/>
    <property type="evidence" value="ECO:0007669"/>
    <property type="project" value="InterPro"/>
</dbReference>
<dbReference type="AlphaFoldDB" id="A0A6P8XIQ4"/>
<feature type="region of interest" description="Disordered" evidence="2">
    <location>
        <begin position="284"/>
        <end position="328"/>
    </location>
</feature>
<dbReference type="SUPFAM" id="SSF57716">
    <property type="entry name" value="Glucocorticoid receptor-like (DNA-binding domain)"/>
    <property type="match status" value="1"/>
</dbReference>
<evidence type="ECO:0000256" key="2">
    <source>
        <dbReference type="SAM" id="MobiDB-lite"/>
    </source>
</evidence>
<keyword evidence="1" id="KW-0862">Zinc</keyword>
<proteinExistence type="predicted"/>
<reference evidence="5" key="1">
    <citation type="submission" date="2025-08" db="UniProtKB">
        <authorList>
            <consortium name="RefSeq"/>
        </authorList>
    </citation>
    <scope>IDENTIFICATION</scope>
    <source>
        <strain evidence="5">15112-1751.03</strain>
        <tissue evidence="5">Whole Adult</tissue>
    </source>
</reference>
<dbReference type="GO" id="GO:0008270">
    <property type="term" value="F:zinc ion binding"/>
    <property type="evidence" value="ECO:0007669"/>
    <property type="project" value="UniProtKB-UniRule"/>
</dbReference>
<feature type="binding site" evidence="1">
    <location>
        <position position="8"/>
    </location>
    <ligand>
        <name>Zn(2+)</name>
        <dbReference type="ChEBI" id="CHEBI:29105"/>
    </ligand>
</feature>
<feature type="binding site" evidence="1">
    <location>
        <position position="45"/>
    </location>
    <ligand>
        <name>Zn(2+)</name>
        <dbReference type="ChEBI" id="CHEBI:29105"/>
    </ligand>
</feature>
<dbReference type="Proteomes" id="UP000515160">
    <property type="component" value="Chromosome 2R"/>
</dbReference>
<dbReference type="Gene3D" id="3.40.1800.20">
    <property type="match status" value="1"/>
</dbReference>
<dbReference type="InterPro" id="IPR012934">
    <property type="entry name" value="Znf_AD"/>
</dbReference>
<feature type="compositionally biased region" description="Low complexity" evidence="2">
    <location>
        <begin position="302"/>
        <end position="314"/>
    </location>
</feature>
<keyword evidence="1" id="KW-0863">Zinc-finger</keyword>
<dbReference type="Pfam" id="PF07776">
    <property type="entry name" value="zf-AD"/>
    <property type="match status" value="1"/>
</dbReference>
<evidence type="ECO:0000259" key="3">
    <source>
        <dbReference type="PROSITE" id="PS51915"/>
    </source>
</evidence>
<protein>
    <submittedName>
        <fullName evidence="5">Uncharacterized protein LOC117575997</fullName>
    </submittedName>
</protein>
<organism evidence="4 5">
    <name type="scientific">Drosophila albomicans</name>
    <name type="common">Fruit fly</name>
    <dbReference type="NCBI Taxonomy" id="7291"/>
    <lineage>
        <taxon>Eukaryota</taxon>
        <taxon>Metazoa</taxon>
        <taxon>Ecdysozoa</taxon>
        <taxon>Arthropoda</taxon>
        <taxon>Hexapoda</taxon>
        <taxon>Insecta</taxon>
        <taxon>Pterygota</taxon>
        <taxon>Neoptera</taxon>
        <taxon>Endopterygota</taxon>
        <taxon>Diptera</taxon>
        <taxon>Brachycera</taxon>
        <taxon>Muscomorpha</taxon>
        <taxon>Ephydroidea</taxon>
        <taxon>Drosophilidae</taxon>
        <taxon>Drosophila</taxon>
    </lineage>
</organism>
<keyword evidence="1" id="KW-0479">Metal-binding</keyword>
<dbReference type="PROSITE" id="PS51915">
    <property type="entry name" value="ZAD"/>
    <property type="match status" value="1"/>
</dbReference>
<gene>
    <name evidence="5" type="primary">LOC117575997</name>
</gene>
<dbReference type="GeneID" id="117575997"/>
<evidence type="ECO:0000256" key="1">
    <source>
        <dbReference type="PROSITE-ProRule" id="PRU01263"/>
    </source>
</evidence>
<dbReference type="OrthoDB" id="7764603at2759"/>
<name>A0A6P8XIQ4_DROAB</name>